<gene>
    <name evidence="4" type="ORF">IAC08_01320</name>
</gene>
<dbReference type="EMBL" id="JADIMK010000010">
    <property type="protein sequence ID" value="MBO8455029.1"/>
    <property type="molecule type" value="Genomic_DNA"/>
</dbReference>
<reference evidence="4" key="2">
    <citation type="journal article" date="2021" name="PeerJ">
        <title>Extensive microbial diversity within the chicken gut microbiome revealed by metagenomics and culture.</title>
        <authorList>
            <person name="Gilroy R."/>
            <person name="Ravi A."/>
            <person name="Getino M."/>
            <person name="Pursley I."/>
            <person name="Horton D.L."/>
            <person name="Alikhan N.F."/>
            <person name="Baker D."/>
            <person name="Gharbi K."/>
            <person name="Hall N."/>
            <person name="Watson M."/>
            <person name="Adriaenssens E.M."/>
            <person name="Foster-Nyarko E."/>
            <person name="Jarju S."/>
            <person name="Secka A."/>
            <person name="Antonio M."/>
            <person name="Oren A."/>
            <person name="Chaudhuri R.R."/>
            <person name="La Ragione R."/>
            <person name="Hildebrand F."/>
            <person name="Pallen M.J."/>
        </authorList>
    </citation>
    <scope>NUCLEOTIDE SEQUENCE</scope>
    <source>
        <strain evidence="4">B1-3475</strain>
    </source>
</reference>
<evidence type="ECO:0000313" key="5">
    <source>
        <dbReference type="Proteomes" id="UP000823617"/>
    </source>
</evidence>
<dbReference type="Gene3D" id="3.40.50.2300">
    <property type="match status" value="1"/>
</dbReference>
<dbReference type="InterPro" id="IPR046947">
    <property type="entry name" value="LytR-like"/>
</dbReference>
<dbReference type="Proteomes" id="UP000823617">
    <property type="component" value="Unassembled WGS sequence"/>
</dbReference>
<dbReference type="InterPro" id="IPR001789">
    <property type="entry name" value="Sig_transdc_resp-reg_receiver"/>
</dbReference>
<dbReference type="Gene3D" id="2.40.50.1020">
    <property type="entry name" value="LytTr DNA-binding domain"/>
    <property type="match status" value="1"/>
</dbReference>
<protein>
    <submittedName>
        <fullName evidence="4">Response regulator transcription factor</fullName>
    </submittedName>
</protein>
<comment type="caution">
    <text evidence="4">The sequence shown here is derived from an EMBL/GenBank/DDBJ whole genome shotgun (WGS) entry which is preliminary data.</text>
</comment>
<dbReference type="GO" id="GO:0003677">
    <property type="term" value="F:DNA binding"/>
    <property type="evidence" value="ECO:0007669"/>
    <property type="project" value="InterPro"/>
</dbReference>
<dbReference type="AlphaFoldDB" id="A0A9D9MYX0"/>
<dbReference type="SMART" id="SM00448">
    <property type="entry name" value="REC"/>
    <property type="match status" value="1"/>
</dbReference>
<dbReference type="PANTHER" id="PTHR37299">
    <property type="entry name" value="TRANSCRIPTIONAL REGULATOR-RELATED"/>
    <property type="match status" value="1"/>
</dbReference>
<dbReference type="InterPro" id="IPR011006">
    <property type="entry name" value="CheY-like_superfamily"/>
</dbReference>
<dbReference type="PROSITE" id="PS50930">
    <property type="entry name" value="HTH_LYTTR"/>
    <property type="match status" value="1"/>
</dbReference>
<dbReference type="Pfam" id="PF00072">
    <property type="entry name" value="Response_reg"/>
    <property type="match status" value="1"/>
</dbReference>
<dbReference type="SUPFAM" id="SSF52172">
    <property type="entry name" value="CheY-like"/>
    <property type="match status" value="1"/>
</dbReference>
<dbReference type="PROSITE" id="PS50110">
    <property type="entry name" value="RESPONSE_REGULATORY"/>
    <property type="match status" value="1"/>
</dbReference>
<evidence type="ECO:0000313" key="4">
    <source>
        <dbReference type="EMBL" id="MBO8455029.1"/>
    </source>
</evidence>
<proteinExistence type="predicted"/>
<evidence type="ECO:0000256" key="1">
    <source>
        <dbReference type="PROSITE-ProRule" id="PRU00169"/>
    </source>
</evidence>
<feature type="modified residue" description="4-aspartylphosphate" evidence="1">
    <location>
        <position position="56"/>
    </location>
</feature>
<dbReference type="GO" id="GO:0000156">
    <property type="term" value="F:phosphorelay response regulator activity"/>
    <property type="evidence" value="ECO:0007669"/>
    <property type="project" value="InterPro"/>
</dbReference>
<dbReference type="PANTHER" id="PTHR37299:SF1">
    <property type="entry name" value="STAGE 0 SPORULATION PROTEIN A HOMOLOG"/>
    <property type="match status" value="1"/>
</dbReference>
<feature type="domain" description="HTH LytTR-type" evidence="3">
    <location>
        <begin position="127"/>
        <end position="223"/>
    </location>
</feature>
<reference evidence="4" key="1">
    <citation type="submission" date="2020-10" db="EMBL/GenBank/DDBJ databases">
        <authorList>
            <person name="Gilroy R."/>
        </authorList>
    </citation>
    <scope>NUCLEOTIDE SEQUENCE</scope>
    <source>
        <strain evidence="4">B1-3475</strain>
    </source>
</reference>
<dbReference type="SMART" id="SM00850">
    <property type="entry name" value="LytTR"/>
    <property type="match status" value="1"/>
</dbReference>
<organism evidence="4 5">
    <name type="scientific">Candidatus Cryptobacteroides intestinigallinarum</name>
    <dbReference type="NCBI Taxonomy" id="2840767"/>
    <lineage>
        <taxon>Bacteria</taxon>
        <taxon>Pseudomonadati</taxon>
        <taxon>Bacteroidota</taxon>
        <taxon>Bacteroidia</taxon>
        <taxon>Bacteroidales</taxon>
        <taxon>Candidatus Cryptobacteroides</taxon>
    </lineage>
</organism>
<dbReference type="InterPro" id="IPR007492">
    <property type="entry name" value="LytTR_DNA-bd_dom"/>
</dbReference>
<evidence type="ECO:0000259" key="3">
    <source>
        <dbReference type="PROSITE" id="PS50930"/>
    </source>
</evidence>
<sequence>MNILIVEDEMMARKSLAGTIGRLYSDAVITGETGSVSETLAWLKDPSHHADIIFMDVELSDGNCFEIFKRADIKAQVIMTTAYDSYAVKAFEVESIDYLLKPVEPEALQRAVDRCRRKMERHFKERFLVKLNDMIVPLKSSDIAYIYSEDKSTYVVTRDNRRYIVDFSLDIIMDQLSPETFFRISRNCIISMQAISSITKTGSRFRIESTPRASFEMMVSRSRTDDFLRWLEGR</sequence>
<dbReference type="Pfam" id="PF04397">
    <property type="entry name" value="LytTR"/>
    <property type="match status" value="1"/>
</dbReference>
<keyword evidence="1" id="KW-0597">Phosphoprotein</keyword>
<feature type="domain" description="Response regulatory" evidence="2">
    <location>
        <begin position="2"/>
        <end position="116"/>
    </location>
</feature>
<name>A0A9D9MYX0_9BACT</name>
<accession>A0A9D9MYX0</accession>
<evidence type="ECO:0000259" key="2">
    <source>
        <dbReference type="PROSITE" id="PS50110"/>
    </source>
</evidence>